<dbReference type="Proteomes" id="UP000238196">
    <property type="component" value="Unassembled WGS sequence"/>
</dbReference>
<feature type="domain" description="Pyridoxamine 5'-phosphate oxidase N-terminal" evidence="1">
    <location>
        <begin position="1"/>
        <end position="95"/>
    </location>
</feature>
<comment type="caution">
    <text evidence="2">The sequence shown here is derived from an EMBL/GenBank/DDBJ whole genome shotgun (WGS) entry which is preliminary data.</text>
</comment>
<reference evidence="2 3" key="1">
    <citation type="submission" date="2018-02" db="EMBL/GenBank/DDBJ databases">
        <title>novel marine gammaproteobacteria from coastal saline agro ecosystem.</title>
        <authorList>
            <person name="Krishnan R."/>
            <person name="Ramesh Kumar N."/>
        </authorList>
    </citation>
    <scope>NUCLEOTIDE SEQUENCE [LARGE SCALE GENOMIC DNA]</scope>
    <source>
        <strain evidence="2 3">228</strain>
    </source>
</reference>
<dbReference type="SUPFAM" id="SSF50475">
    <property type="entry name" value="FMN-binding split barrel"/>
    <property type="match status" value="1"/>
</dbReference>
<evidence type="ECO:0000313" key="3">
    <source>
        <dbReference type="Proteomes" id="UP000238196"/>
    </source>
</evidence>
<dbReference type="InterPro" id="IPR012349">
    <property type="entry name" value="Split_barrel_FMN-bd"/>
</dbReference>
<dbReference type="PANTHER" id="PTHR40660:SF1">
    <property type="entry name" value="5'-PHOSPHATE OXIDASE PUTATIVE DOMAIN-CONTAINING PROTEIN-RELATED"/>
    <property type="match status" value="1"/>
</dbReference>
<proteinExistence type="predicted"/>
<dbReference type="EMBL" id="PRLP01000005">
    <property type="protein sequence ID" value="PPC79164.1"/>
    <property type="molecule type" value="Genomic_DNA"/>
</dbReference>
<dbReference type="AlphaFoldDB" id="A0A2S5KWD5"/>
<organism evidence="2 3">
    <name type="scientific">Proteobacteria bacterium 228</name>
    <dbReference type="NCBI Taxonomy" id="2083153"/>
    <lineage>
        <taxon>Bacteria</taxon>
        <taxon>Pseudomonadati</taxon>
        <taxon>Pseudomonadota</taxon>
    </lineage>
</organism>
<protein>
    <submittedName>
        <fullName evidence="2">Flavin-nucleotide-binding protein</fullName>
    </submittedName>
</protein>
<dbReference type="OrthoDB" id="7867371at2"/>
<dbReference type="Gene3D" id="2.30.110.10">
    <property type="entry name" value="Electron Transport, Fmn-binding Protein, Chain A"/>
    <property type="match status" value="1"/>
</dbReference>
<accession>A0A2S5KWD5</accession>
<gene>
    <name evidence="2" type="ORF">C4K68_01715</name>
</gene>
<sequence length="151" mass="16914">MDQQVRLALEKSVLCWLATVDSDGMPNVSPKEIFTYGADDTLLIAHIASPQSVANIRSHAQVCVSFVDVFEQRGYKLKGSARLLQQGDSQYAEYLQRLRLLADERFPIQAIIAISVTSIQPIVAPSYWLFPDTTVEQQIDNALNTYKVSRP</sequence>
<dbReference type="InterPro" id="IPR011576">
    <property type="entry name" value="Pyridox_Oxase_N"/>
</dbReference>
<dbReference type="Pfam" id="PF01243">
    <property type="entry name" value="PNPOx_N"/>
    <property type="match status" value="1"/>
</dbReference>
<evidence type="ECO:0000313" key="2">
    <source>
        <dbReference type="EMBL" id="PPC79164.1"/>
    </source>
</evidence>
<name>A0A2S5KWD5_9PROT</name>
<evidence type="ECO:0000259" key="1">
    <source>
        <dbReference type="Pfam" id="PF01243"/>
    </source>
</evidence>
<dbReference type="PANTHER" id="PTHR40660">
    <property type="entry name" value="5'-PHOSPHATE OXIDASE PUTATIVE DOMAIN-CONTAINING PROTEIN-RELATED"/>
    <property type="match status" value="1"/>
</dbReference>